<keyword evidence="6" id="KW-0408">Iron</keyword>
<keyword evidence="13" id="KW-0732">Signal</keyword>
<reference evidence="16 17" key="1">
    <citation type="submission" date="2020-04" db="EMBL/GenBank/DDBJ databases">
        <authorList>
            <person name="De Canck E."/>
        </authorList>
    </citation>
    <scope>NUCLEOTIDE SEQUENCE [LARGE SCALE GENOMIC DNA]</scope>
    <source>
        <strain evidence="16 17">LMG 26845</strain>
    </source>
</reference>
<evidence type="ECO:0000256" key="7">
    <source>
        <dbReference type="ARBA" id="ARBA00023065"/>
    </source>
</evidence>
<feature type="signal peptide" evidence="13">
    <location>
        <begin position="1"/>
        <end position="25"/>
    </location>
</feature>
<comment type="similarity">
    <text evidence="11 12">Belongs to the TonB-dependent receptor family.</text>
</comment>
<dbReference type="PROSITE" id="PS52016">
    <property type="entry name" value="TONB_DEPENDENT_REC_3"/>
    <property type="match status" value="1"/>
</dbReference>
<evidence type="ECO:0000313" key="17">
    <source>
        <dbReference type="Proteomes" id="UP000507979"/>
    </source>
</evidence>
<accession>A0A6J5AZW1</accession>
<keyword evidence="10 11" id="KW-0998">Cell outer membrane</keyword>
<evidence type="ECO:0000256" key="13">
    <source>
        <dbReference type="SAM" id="SignalP"/>
    </source>
</evidence>
<keyword evidence="3 11" id="KW-1134">Transmembrane beta strand</keyword>
<feature type="domain" description="TonB-dependent receptor plug" evidence="15">
    <location>
        <begin position="60"/>
        <end position="161"/>
    </location>
</feature>
<evidence type="ECO:0000256" key="10">
    <source>
        <dbReference type="ARBA" id="ARBA00023237"/>
    </source>
</evidence>
<sequence>MSMPTRTALAVGLSLALAAPLSLRAAPPAANAANGEAAADAVRLAPVVVTATKQGAAEQVTPASVTVIDGLAVERDGLDGLFDVALRSPNVYFTSFTQNTPSLTIRGLGFSDDESDSVSTSVLIDGVPMTVMTLGQLFDVEQIEVLRGPQSTLYGQNSMGGLVAVRTRDPGFAFGGNAQLEYATGNRRRETAAMDIPLSDRTAIRIAGGAENADGYVKNDVLDRDDTGGWRSRFGRVKFLHVDDAGGEWRLGVHGVKTRGGNDFFTTRQLADKHHSGNSEAGQNDLSYTLVTGSYDRELANGNRLAVNLGGSRMDWDYWMPESVLGASSGFNSSVEQYSAEARLSHLPSGGTGLDWMAGLYGSKIRRDSPYTFAMPNVFSSVTSARIKGATAAIFGELGWRFDPRWRIAGALRVERDERRMDWRSTQSAGPYSAVETLRGKTHDTVLLPRLTLEYRPDVQQFAWATLARGYKASGFNQYATDSASAAQAYQPEYGNYAELGYRLQGLDESWNVSAVGFYTKLRDQQVVTIGSGGQSLTSNAGRSHNVGMELTGTWRPVRSVDLSAFVGLVKAVYDDYHKGGVDYAGQQFPNTPRQSYGVTAAWRFAPGWEAGLAVRHQGSSYLYPTATAKNDAYTLLDAQLTYRVDRHWTVGVYGKNLTDRVYYTRALNDLVVAGTGRVVGVRVGLDF</sequence>
<dbReference type="EMBL" id="CADIJR010000054">
    <property type="protein sequence ID" value="CAB3684743.1"/>
    <property type="molecule type" value="Genomic_DNA"/>
</dbReference>
<evidence type="ECO:0000256" key="8">
    <source>
        <dbReference type="ARBA" id="ARBA00023077"/>
    </source>
</evidence>
<dbReference type="GO" id="GO:0006826">
    <property type="term" value="P:iron ion transport"/>
    <property type="evidence" value="ECO:0007669"/>
    <property type="project" value="UniProtKB-KW"/>
</dbReference>
<comment type="subcellular location">
    <subcellularLocation>
        <location evidence="1 11">Cell outer membrane</location>
        <topology evidence="1 11">Multi-pass membrane protein</topology>
    </subcellularLocation>
</comment>
<feature type="chain" id="PRO_5026841789" evidence="13">
    <location>
        <begin position="26"/>
        <end position="688"/>
    </location>
</feature>
<evidence type="ECO:0000256" key="9">
    <source>
        <dbReference type="ARBA" id="ARBA00023136"/>
    </source>
</evidence>
<keyword evidence="5 11" id="KW-0812">Transmembrane</keyword>
<keyword evidence="2 11" id="KW-0813">Transport</keyword>
<dbReference type="PANTHER" id="PTHR32552">
    <property type="entry name" value="FERRICHROME IRON RECEPTOR-RELATED"/>
    <property type="match status" value="1"/>
</dbReference>
<dbReference type="Pfam" id="PF07715">
    <property type="entry name" value="Plug"/>
    <property type="match status" value="1"/>
</dbReference>
<evidence type="ECO:0000256" key="12">
    <source>
        <dbReference type="RuleBase" id="RU003357"/>
    </source>
</evidence>
<keyword evidence="7" id="KW-0406">Ion transport</keyword>
<keyword evidence="16" id="KW-0675">Receptor</keyword>
<keyword evidence="9 11" id="KW-0472">Membrane</keyword>
<keyword evidence="4" id="KW-0410">Iron transport</keyword>
<dbReference type="PANTHER" id="PTHR32552:SF81">
    <property type="entry name" value="TONB-DEPENDENT OUTER MEMBRANE RECEPTOR"/>
    <property type="match status" value="1"/>
</dbReference>
<dbReference type="SUPFAM" id="SSF56935">
    <property type="entry name" value="Porins"/>
    <property type="match status" value="1"/>
</dbReference>
<evidence type="ECO:0000259" key="15">
    <source>
        <dbReference type="Pfam" id="PF07715"/>
    </source>
</evidence>
<organism evidence="16 17">
    <name type="scientific">Achromobacter insuavis</name>
    <dbReference type="NCBI Taxonomy" id="1287735"/>
    <lineage>
        <taxon>Bacteria</taxon>
        <taxon>Pseudomonadati</taxon>
        <taxon>Pseudomonadota</taxon>
        <taxon>Betaproteobacteria</taxon>
        <taxon>Burkholderiales</taxon>
        <taxon>Alcaligenaceae</taxon>
        <taxon>Achromobacter</taxon>
    </lineage>
</organism>
<keyword evidence="17" id="KW-1185">Reference proteome</keyword>
<evidence type="ECO:0000256" key="1">
    <source>
        <dbReference type="ARBA" id="ARBA00004571"/>
    </source>
</evidence>
<dbReference type="InterPro" id="IPR000531">
    <property type="entry name" value="Beta-barrel_TonB"/>
</dbReference>
<dbReference type="InterPro" id="IPR012910">
    <property type="entry name" value="Plug_dom"/>
</dbReference>
<dbReference type="Proteomes" id="UP000507979">
    <property type="component" value="Unassembled WGS sequence"/>
</dbReference>
<evidence type="ECO:0000313" key="16">
    <source>
        <dbReference type="EMBL" id="CAB3684743.1"/>
    </source>
</evidence>
<proteinExistence type="inferred from homology"/>
<evidence type="ECO:0000256" key="4">
    <source>
        <dbReference type="ARBA" id="ARBA00022496"/>
    </source>
</evidence>
<gene>
    <name evidence="16" type="primary">fyuA_3</name>
    <name evidence="16" type="ORF">LMG26845_04443</name>
</gene>
<evidence type="ECO:0000256" key="6">
    <source>
        <dbReference type="ARBA" id="ARBA00023004"/>
    </source>
</evidence>
<dbReference type="Pfam" id="PF00593">
    <property type="entry name" value="TonB_dep_Rec_b-barrel"/>
    <property type="match status" value="1"/>
</dbReference>
<dbReference type="GO" id="GO:0009279">
    <property type="term" value="C:cell outer membrane"/>
    <property type="evidence" value="ECO:0007669"/>
    <property type="project" value="UniProtKB-SubCell"/>
</dbReference>
<dbReference type="AlphaFoldDB" id="A0A6J5AZW1"/>
<dbReference type="Gene3D" id="2.40.170.20">
    <property type="entry name" value="TonB-dependent receptor, beta-barrel domain"/>
    <property type="match status" value="1"/>
</dbReference>
<evidence type="ECO:0000256" key="11">
    <source>
        <dbReference type="PROSITE-ProRule" id="PRU01360"/>
    </source>
</evidence>
<evidence type="ECO:0000256" key="2">
    <source>
        <dbReference type="ARBA" id="ARBA00022448"/>
    </source>
</evidence>
<feature type="domain" description="TonB-dependent receptor-like beta-barrel" evidence="14">
    <location>
        <begin position="237"/>
        <end position="658"/>
    </location>
</feature>
<dbReference type="InterPro" id="IPR036942">
    <property type="entry name" value="Beta-barrel_TonB_sf"/>
</dbReference>
<name>A0A6J5AZW1_9BURK</name>
<protein>
    <submittedName>
        <fullName evidence="16">Pesticin receptor</fullName>
    </submittedName>
</protein>
<evidence type="ECO:0000256" key="5">
    <source>
        <dbReference type="ARBA" id="ARBA00022692"/>
    </source>
</evidence>
<evidence type="ECO:0000259" key="14">
    <source>
        <dbReference type="Pfam" id="PF00593"/>
    </source>
</evidence>
<evidence type="ECO:0000256" key="3">
    <source>
        <dbReference type="ARBA" id="ARBA00022452"/>
    </source>
</evidence>
<dbReference type="InterPro" id="IPR039426">
    <property type="entry name" value="TonB-dep_rcpt-like"/>
</dbReference>
<keyword evidence="8 12" id="KW-0798">TonB box</keyword>